<evidence type="ECO:0000313" key="4">
    <source>
        <dbReference type="EMBL" id="KAJ8946538.1"/>
    </source>
</evidence>
<feature type="domain" description="Ketosynthase family 3 (KS3)" evidence="3">
    <location>
        <begin position="1"/>
        <end position="304"/>
    </location>
</feature>
<dbReference type="PANTHER" id="PTHR43775:SF23">
    <property type="entry name" value="FATTY ACID SYNTHASE 3"/>
    <property type="match status" value="1"/>
</dbReference>
<dbReference type="InterPro" id="IPR014031">
    <property type="entry name" value="Ketoacyl_synth_C"/>
</dbReference>
<evidence type="ECO:0000256" key="1">
    <source>
        <dbReference type="ARBA" id="ARBA00022679"/>
    </source>
</evidence>
<accession>A0AAV8Y7G7</accession>
<dbReference type="PROSITE" id="PS52004">
    <property type="entry name" value="KS3_2"/>
    <property type="match status" value="1"/>
</dbReference>
<dbReference type="Pfam" id="PF00109">
    <property type="entry name" value="ketoacyl-synt"/>
    <property type="match status" value="1"/>
</dbReference>
<dbReference type="InterPro" id="IPR050091">
    <property type="entry name" value="PKS_NRPS_Biosynth_Enz"/>
</dbReference>
<dbReference type="InterPro" id="IPR018201">
    <property type="entry name" value="Ketoacyl_synth_AS"/>
</dbReference>
<dbReference type="GO" id="GO:0004315">
    <property type="term" value="F:3-oxoacyl-[acyl-carrier-protein] synthase activity"/>
    <property type="evidence" value="ECO:0007669"/>
    <property type="project" value="InterPro"/>
</dbReference>
<dbReference type="EMBL" id="JAPWTK010000183">
    <property type="protein sequence ID" value="KAJ8946538.1"/>
    <property type="molecule type" value="Genomic_DNA"/>
</dbReference>
<dbReference type="InterPro" id="IPR014030">
    <property type="entry name" value="Ketoacyl_synth_N"/>
</dbReference>
<dbReference type="GO" id="GO:0006633">
    <property type="term" value="P:fatty acid biosynthetic process"/>
    <property type="evidence" value="ECO:0007669"/>
    <property type="project" value="InterPro"/>
</dbReference>
<name>A0AAV8Y7G7_9CUCU</name>
<dbReference type="Proteomes" id="UP001162162">
    <property type="component" value="Unassembled WGS sequence"/>
</dbReference>
<protein>
    <recommendedName>
        <fullName evidence="3">Ketosynthase family 3 (KS3) domain-containing protein</fullName>
    </recommendedName>
</protein>
<proteinExistence type="inferred from homology"/>
<dbReference type="GO" id="GO:0004312">
    <property type="term" value="F:fatty acid synthase activity"/>
    <property type="evidence" value="ECO:0007669"/>
    <property type="project" value="TreeGrafter"/>
</dbReference>
<gene>
    <name evidence="4" type="ORF">NQ318_004674</name>
</gene>
<dbReference type="PROSITE" id="PS00606">
    <property type="entry name" value="KS3_1"/>
    <property type="match status" value="1"/>
</dbReference>
<comment type="similarity">
    <text evidence="2">Belongs to the thiolase-like superfamily. Beta-ketoacyl-ACP synthases family.</text>
</comment>
<organism evidence="4 5">
    <name type="scientific">Aromia moschata</name>
    <dbReference type="NCBI Taxonomy" id="1265417"/>
    <lineage>
        <taxon>Eukaryota</taxon>
        <taxon>Metazoa</taxon>
        <taxon>Ecdysozoa</taxon>
        <taxon>Arthropoda</taxon>
        <taxon>Hexapoda</taxon>
        <taxon>Insecta</taxon>
        <taxon>Pterygota</taxon>
        <taxon>Neoptera</taxon>
        <taxon>Endopterygota</taxon>
        <taxon>Coleoptera</taxon>
        <taxon>Polyphaga</taxon>
        <taxon>Cucujiformia</taxon>
        <taxon>Chrysomeloidea</taxon>
        <taxon>Cerambycidae</taxon>
        <taxon>Cerambycinae</taxon>
        <taxon>Callichromatini</taxon>
        <taxon>Aromia</taxon>
    </lineage>
</organism>
<dbReference type="CDD" id="cd00833">
    <property type="entry name" value="PKS"/>
    <property type="match status" value="1"/>
</dbReference>
<dbReference type="Gene3D" id="3.40.47.10">
    <property type="match status" value="1"/>
</dbReference>
<evidence type="ECO:0000256" key="2">
    <source>
        <dbReference type="RuleBase" id="RU003694"/>
    </source>
</evidence>
<dbReference type="PANTHER" id="PTHR43775">
    <property type="entry name" value="FATTY ACID SYNTHASE"/>
    <property type="match status" value="1"/>
</dbReference>
<dbReference type="Pfam" id="PF02801">
    <property type="entry name" value="Ketoacyl-synt_C"/>
    <property type="match status" value="1"/>
</dbReference>
<dbReference type="SMART" id="SM00825">
    <property type="entry name" value="PKS_KS"/>
    <property type="match status" value="1"/>
</dbReference>
<dbReference type="AlphaFoldDB" id="A0AAV8Y7G7"/>
<reference evidence="4" key="1">
    <citation type="journal article" date="2023" name="Insect Mol. Biol.">
        <title>Genome sequencing provides insights into the evolution of gene families encoding plant cell wall-degrading enzymes in longhorned beetles.</title>
        <authorList>
            <person name="Shin N.R."/>
            <person name="Okamura Y."/>
            <person name="Kirsch R."/>
            <person name="Pauchet Y."/>
        </authorList>
    </citation>
    <scope>NUCLEOTIDE SEQUENCE</scope>
    <source>
        <strain evidence="4">AMC_N1</strain>
    </source>
</reference>
<dbReference type="InterPro" id="IPR016039">
    <property type="entry name" value="Thiolase-like"/>
</dbReference>
<evidence type="ECO:0000259" key="3">
    <source>
        <dbReference type="PROSITE" id="PS52004"/>
    </source>
</evidence>
<sequence>MDSVNFKSLQYLVHEIVSRFHILKGSSIYLDARAGENILLSARAERSMLAHRISYFLKLSGPSYVADTACSSSLYAIENAYRAIRIGEIDAAIVGGANLCLHSYVSLQFARLGVLSPDGSCKAFDEAGNGYARADAVGVLILQKSKDARRIYAQVLHAKTNCDGYKSQGITFPSGPAQVSLLNEFYEECDVDRYSLSYVEAHGTDPEEGNAIDATLTKKRKTPLLIGSTKSNIGHSEPASGICAITKCIIAMESGFVPPNNHFNTPRKEIKGLLEGRLEVVTEKIPFRDDRGLLGMELSQHIHY</sequence>
<evidence type="ECO:0000313" key="5">
    <source>
        <dbReference type="Proteomes" id="UP001162162"/>
    </source>
</evidence>
<comment type="caution">
    <text evidence="4">The sequence shown here is derived from an EMBL/GenBank/DDBJ whole genome shotgun (WGS) entry which is preliminary data.</text>
</comment>
<dbReference type="SUPFAM" id="SSF53901">
    <property type="entry name" value="Thiolase-like"/>
    <property type="match status" value="1"/>
</dbReference>
<keyword evidence="1 2" id="KW-0808">Transferase</keyword>
<keyword evidence="5" id="KW-1185">Reference proteome</keyword>
<dbReference type="InterPro" id="IPR020841">
    <property type="entry name" value="PKS_Beta-ketoAc_synthase_dom"/>
</dbReference>